<evidence type="ECO:0000313" key="3">
    <source>
        <dbReference type="Proteomes" id="UP000035017"/>
    </source>
</evidence>
<sequence>MAVKPTDAELDMLTDEERAGLEDEDMVDEGLEEGAAGEESLDGDAAEAVAAALVAAAAEKKPDVVVDEDLELANGDGTQRQAAKPDEAAAAGAAAAAAEGDGQGWQPATPPAVVEERRPSWVLDPAVPEKLKSLDEERDRIIAQFDDGEMTGAEMRAKLKPLESQIDEIKTTVISANVAKTNAIDHYKDVTVPAFFEKHVEYQPGTILHTMLDAEVRRLQQTSNNPLNPAILEKAHENITSQVEKAYGVKKAAPKAEAKTPAAAAARQVPPTLGGVPSADVSDTDDGGEFAWLDRLASADTEKFETELAKLSDEKRERYMAE</sequence>
<dbReference type="Proteomes" id="UP000035017">
    <property type="component" value="Unassembled WGS sequence"/>
</dbReference>
<accession>A0A0D0KQA0</accession>
<feature type="region of interest" description="Disordered" evidence="1">
    <location>
        <begin position="68"/>
        <end position="119"/>
    </location>
</feature>
<gene>
    <name evidence="2" type="ORF">RU07_20670</name>
</gene>
<reference evidence="2 3" key="1">
    <citation type="submission" date="2014-12" db="EMBL/GenBank/DDBJ databases">
        <title>16Stimator: statistical estimation of ribosomal gene copy numbers from draft genome assemblies.</title>
        <authorList>
            <person name="Perisin M.A."/>
            <person name="Vetter M."/>
            <person name="Gilbert J.A."/>
            <person name="Bergelson J."/>
        </authorList>
    </citation>
    <scope>NUCLEOTIDE SEQUENCE [LARGE SCALE GENOMIC DNA]</scope>
    <source>
        <strain evidence="2 3">MEJ076</strain>
    </source>
</reference>
<comment type="caution">
    <text evidence="2">The sequence shown here is derived from an EMBL/GenBank/DDBJ whole genome shotgun (WGS) entry which is preliminary data.</text>
</comment>
<organism evidence="2 3">
    <name type="scientific">Agrobacterium tumefaciens</name>
    <dbReference type="NCBI Taxonomy" id="358"/>
    <lineage>
        <taxon>Bacteria</taxon>
        <taxon>Pseudomonadati</taxon>
        <taxon>Pseudomonadota</taxon>
        <taxon>Alphaproteobacteria</taxon>
        <taxon>Hyphomicrobiales</taxon>
        <taxon>Rhizobiaceae</taxon>
        <taxon>Rhizobium/Agrobacterium group</taxon>
        <taxon>Agrobacterium</taxon>
        <taxon>Agrobacterium tumefaciens complex</taxon>
    </lineage>
</organism>
<evidence type="ECO:0000313" key="2">
    <source>
        <dbReference type="EMBL" id="KIP99087.1"/>
    </source>
</evidence>
<name>A0A0D0KQA0_AGRTU</name>
<proteinExistence type="predicted"/>
<protein>
    <submittedName>
        <fullName evidence="2">Uncharacterized protein</fullName>
    </submittedName>
</protein>
<dbReference type="AlphaFoldDB" id="A0A0D0KQA0"/>
<feature type="compositionally biased region" description="Acidic residues" evidence="1">
    <location>
        <begin position="22"/>
        <end position="43"/>
    </location>
</feature>
<feature type="region of interest" description="Disordered" evidence="1">
    <location>
        <begin position="259"/>
        <end position="285"/>
    </location>
</feature>
<dbReference type="EMBL" id="JXQV01000030">
    <property type="protein sequence ID" value="KIP99087.1"/>
    <property type="molecule type" value="Genomic_DNA"/>
</dbReference>
<feature type="compositionally biased region" description="Low complexity" evidence="1">
    <location>
        <begin position="88"/>
        <end position="100"/>
    </location>
</feature>
<evidence type="ECO:0000256" key="1">
    <source>
        <dbReference type="SAM" id="MobiDB-lite"/>
    </source>
</evidence>
<feature type="region of interest" description="Disordered" evidence="1">
    <location>
        <begin position="1"/>
        <end position="43"/>
    </location>
</feature>
<dbReference type="OrthoDB" id="8305287at2"/>